<dbReference type="InterPro" id="IPR036047">
    <property type="entry name" value="F-box-like_dom_sf"/>
</dbReference>
<accession>A0AAD3RP97</accession>
<organism evidence="2 4">
    <name type="scientific">Cryptomeria japonica</name>
    <name type="common">Japanese cedar</name>
    <name type="synonym">Cupressus japonica</name>
    <dbReference type="NCBI Taxonomy" id="3369"/>
    <lineage>
        <taxon>Eukaryota</taxon>
        <taxon>Viridiplantae</taxon>
        <taxon>Streptophyta</taxon>
        <taxon>Embryophyta</taxon>
        <taxon>Tracheophyta</taxon>
        <taxon>Spermatophyta</taxon>
        <taxon>Pinopsida</taxon>
        <taxon>Pinidae</taxon>
        <taxon>Conifers II</taxon>
        <taxon>Cupressales</taxon>
        <taxon>Cupressaceae</taxon>
        <taxon>Cryptomeria</taxon>
    </lineage>
</organism>
<dbReference type="Proteomes" id="UP001234787">
    <property type="component" value="Unassembled WGS sequence"/>
</dbReference>
<evidence type="ECO:0000313" key="4">
    <source>
        <dbReference type="Proteomes" id="UP001234787"/>
    </source>
</evidence>
<evidence type="ECO:0000259" key="1">
    <source>
        <dbReference type="PROSITE" id="PS50181"/>
    </source>
</evidence>
<dbReference type="InterPro" id="IPR050796">
    <property type="entry name" value="SCF_F-box_component"/>
</dbReference>
<dbReference type="EMBL" id="BSEH01000021">
    <property type="protein sequence ID" value="GLJ56394.1"/>
    <property type="molecule type" value="Genomic_DNA"/>
</dbReference>
<gene>
    <name evidence="2" type="ORF">SUGI_1222530</name>
    <name evidence="3" type="ORF">SUGI_1222540</name>
</gene>
<evidence type="ECO:0000313" key="2">
    <source>
        <dbReference type="EMBL" id="GLJ56394.1"/>
    </source>
</evidence>
<protein>
    <recommendedName>
        <fullName evidence="1">F-box domain-containing protein</fullName>
    </recommendedName>
</protein>
<sequence>MERKSITTVEGYTGQGDISKLPQAMKELIFGKLTFQSIWSSRMVCKEWNFILSSQSFLSSLFIRNLWLLICGQDEYRNWCCMVYCFSAQKWMTLPLFILPNPEREYIRDLSMLSIGQGLLLFQKSSSQLFVCNPLDRSYAEIEIDLTEKFVHIVEGENKEPYLVVCSNSPKFNFQIYHYVEDSWRIKCQFAWETRSRISCHEMVECNGVLFWKGASPTTIISFKIQDEGFINPVTVAPLPRNVEDMHANDFSMVSYGSSILVVGIFDERYEQLLDMIERSIPPNVPWLGGTHPALGGIHPLHGGIHPLHGGIHPLYGGIHASTSHNNRALGGIPASSSHMNNMMLGPMNPWLGGIHASIGRSLPPLVGTDASIPHNNPILGEINASIPHKKPRLGRTHPSLGGIEPNKTGIVIWELAQDEEDKLVWNWKEFARMPPQSLPQYLRNDLWYRKCACVGDYLCFSSLFGGEVFAYNLKEGFWQRLPPCKIHFFEREPMMMSFEPKLNHYQFLGKLRE</sequence>
<proteinExistence type="predicted"/>
<reference evidence="2" key="1">
    <citation type="submission" date="2022-12" db="EMBL/GenBank/DDBJ databases">
        <title>Chromosome-Level Genome Assembly of Japanese Cedar (Cryptomeriajaponica D. Don).</title>
        <authorList>
            <person name="Fujino T."/>
            <person name="Yamaguchi K."/>
            <person name="Yokoyama T."/>
            <person name="Hamanaka T."/>
            <person name="Harazono Y."/>
            <person name="Kamada H."/>
            <person name="Kobayashi W."/>
            <person name="Ujino-Ihara T."/>
            <person name="Uchiyama K."/>
            <person name="Matsumoto A."/>
            <person name="Izuno A."/>
            <person name="Tsumura Y."/>
            <person name="Toyoda A."/>
            <person name="Shigenobu S."/>
            <person name="Moriguchi Y."/>
            <person name="Ueno S."/>
            <person name="Kasahara M."/>
        </authorList>
    </citation>
    <scope>NUCLEOTIDE SEQUENCE</scope>
</reference>
<feature type="domain" description="F-box" evidence="1">
    <location>
        <begin position="15"/>
        <end position="61"/>
    </location>
</feature>
<dbReference type="SUPFAM" id="SSF81383">
    <property type="entry name" value="F-box domain"/>
    <property type="match status" value="1"/>
</dbReference>
<keyword evidence="4" id="KW-1185">Reference proteome</keyword>
<dbReference type="InterPro" id="IPR001810">
    <property type="entry name" value="F-box_dom"/>
</dbReference>
<name>A0AAD3RP97_CRYJA</name>
<evidence type="ECO:0000313" key="3">
    <source>
        <dbReference type="EMBL" id="GLJ56395.1"/>
    </source>
</evidence>
<dbReference type="Gene3D" id="1.20.1280.50">
    <property type="match status" value="1"/>
</dbReference>
<dbReference type="Pfam" id="PF00646">
    <property type="entry name" value="F-box"/>
    <property type="match status" value="1"/>
</dbReference>
<dbReference type="PANTHER" id="PTHR31672">
    <property type="entry name" value="BNACNNG10540D PROTEIN"/>
    <property type="match status" value="1"/>
</dbReference>
<comment type="caution">
    <text evidence="2">The sequence shown here is derived from an EMBL/GenBank/DDBJ whole genome shotgun (WGS) entry which is preliminary data.</text>
</comment>
<dbReference type="PROSITE" id="PS50181">
    <property type="entry name" value="FBOX"/>
    <property type="match status" value="1"/>
</dbReference>
<dbReference type="EMBL" id="BSEH01000021">
    <property type="protein sequence ID" value="GLJ56395.1"/>
    <property type="molecule type" value="Genomic_DNA"/>
</dbReference>
<dbReference type="AlphaFoldDB" id="A0AAD3RP97"/>